<dbReference type="Proteomes" id="UP000004095">
    <property type="component" value="Unassembled WGS sequence"/>
</dbReference>
<evidence type="ECO:0000313" key="1">
    <source>
        <dbReference type="EMBL" id="EAY25496.1"/>
    </source>
</evidence>
<protein>
    <submittedName>
        <fullName evidence="1">Uncharacterized protein</fullName>
    </submittedName>
</protein>
<comment type="caution">
    <text evidence="1">The sequence shown here is derived from an EMBL/GenBank/DDBJ whole genome shotgun (WGS) entry which is preliminary data.</text>
</comment>
<dbReference type="EMBL" id="AAWS01000047">
    <property type="protein sequence ID" value="EAY25496.1"/>
    <property type="molecule type" value="Genomic_DNA"/>
</dbReference>
<reference evidence="1 2" key="1">
    <citation type="submission" date="2007-01" db="EMBL/GenBank/DDBJ databases">
        <authorList>
            <person name="Haygood M."/>
            <person name="Podell S."/>
            <person name="Anderson C."/>
            <person name="Hopkinson B."/>
            <person name="Roe K."/>
            <person name="Barbeau K."/>
            <person name="Gaasterland T."/>
            <person name="Ferriera S."/>
            <person name="Johnson J."/>
            <person name="Kravitz S."/>
            <person name="Beeson K."/>
            <person name="Sutton G."/>
            <person name="Rogers Y.-H."/>
            <person name="Friedman R."/>
            <person name="Frazier M."/>
            <person name="Venter J.C."/>
        </authorList>
    </citation>
    <scope>NUCLEOTIDE SEQUENCE [LARGE SCALE GENOMIC DNA]</scope>
    <source>
        <strain evidence="1 2">ATCC 23134</strain>
    </source>
</reference>
<keyword evidence="2" id="KW-1185">Reference proteome</keyword>
<dbReference type="AlphaFoldDB" id="A1ZVR9"/>
<accession>A1ZVR9</accession>
<gene>
    <name evidence="1" type="ORF">M23134_06195</name>
</gene>
<proteinExistence type="predicted"/>
<name>A1ZVR9_MICM2</name>
<evidence type="ECO:0000313" key="2">
    <source>
        <dbReference type="Proteomes" id="UP000004095"/>
    </source>
</evidence>
<sequence length="58" mass="6930">MLQQIMPEIPYIQIALSYKTREYKNGRLFLEYYRAKPRYNAAPGYLRACLLEFSIVQP</sequence>
<organism evidence="1 2">
    <name type="scientific">Microscilla marina ATCC 23134</name>
    <dbReference type="NCBI Taxonomy" id="313606"/>
    <lineage>
        <taxon>Bacteria</taxon>
        <taxon>Pseudomonadati</taxon>
        <taxon>Bacteroidota</taxon>
        <taxon>Cytophagia</taxon>
        <taxon>Cytophagales</taxon>
        <taxon>Microscillaceae</taxon>
        <taxon>Microscilla</taxon>
    </lineage>
</organism>